<comment type="pathway">
    <text evidence="2 6">Metabolic intermediate biosynthesis; 5-phospho-alpha-D-ribose 1-diphosphate biosynthesis; 5-phospho-alpha-D-ribose 1-diphosphate from D-ribose 5-phosphate (route II): step 3/3.</text>
</comment>
<dbReference type="SUPFAM" id="SSF52540">
    <property type="entry name" value="P-loop containing nucleoside triphosphate hydrolases"/>
    <property type="match status" value="1"/>
</dbReference>
<dbReference type="InterPro" id="IPR027417">
    <property type="entry name" value="P-loop_NTPase"/>
</dbReference>
<evidence type="ECO:0000256" key="3">
    <source>
        <dbReference type="ARBA" id="ARBA00022679"/>
    </source>
</evidence>
<dbReference type="Gene3D" id="3.40.50.300">
    <property type="entry name" value="P-loop containing nucleotide triphosphate hydrolases"/>
    <property type="match status" value="1"/>
</dbReference>
<dbReference type="Proteomes" id="UP001517376">
    <property type="component" value="Unassembled WGS sequence"/>
</dbReference>
<accession>A0ABW9Y6P4</accession>
<comment type="function">
    <text evidence="6">Catalyzes the phosphorylation of ribose 1,5-bisphosphate to 5-phospho-D-ribosyl alpha-1-diphosphate (PRPP).</text>
</comment>
<comment type="catalytic activity">
    <reaction evidence="1 6">
        <text>alpha-D-ribose 1,5-bisphosphate + ATP = 5-phospho-alpha-D-ribose 1-diphosphate + ADP</text>
        <dbReference type="Rhea" id="RHEA:20109"/>
        <dbReference type="ChEBI" id="CHEBI:30616"/>
        <dbReference type="ChEBI" id="CHEBI:58017"/>
        <dbReference type="ChEBI" id="CHEBI:68688"/>
        <dbReference type="ChEBI" id="CHEBI:456216"/>
        <dbReference type="EC" id="2.7.4.23"/>
    </reaction>
</comment>
<dbReference type="InterPro" id="IPR012699">
    <property type="entry name" value="PhnN"/>
</dbReference>
<evidence type="ECO:0000256" key="2">
    <source>
        <dbReference type="ARBA" id="ARBA00005069"/>
    </source>
</evidence>
<dbReference type="PANTHER" id="PTHR23117:SF8">
    <property type="entry name" value="RIBOSE 1,5-BISPHOSPHATE PHOSPHOKINASE PHNN"/>
    <property type="match status" value="1"/>
</dbReference>
<evidence type="ECO:0000259" key="7">
    <source>
        <dbReference type="SMART" id="SM00072"/>
    </source>
</evidence>
<dbReference type="InterPro" id="IPR008145">
    <property type="entry name" value="GK/Ca_channel_bsu"/>
</dbReference>
<keyword evidence="3 6" id="KW-0808">Transferase</keyword>
<dbReference type="EMBL" id="JAAATW010000001">
    <property type="protein sequence ID" value="NBE07490.1"/>
    <property type="molecule type" value="Genomic_DNA"/>
</dbReference>
<evidence type="ECO:0000256" key="4">
    <source>
        <dbReference type="ARBA" id="ARBA00022741"/>
    </source>
</evidence>
<keyword evidence="9" id="KW-1185">Reference proteome</keyword>
<evidence type="ECO:0000313" key="9">
    <source>
        <dbReference type="Proteomes" id="UP001517376"/>
    </source>
</evidence>
<organism evidence="8 9">
    <name type="scientific">Paragemmobacter ruber</name>
    <dbReference type="NCBI Taxonomy" id="1985673"/>
    <lineage>
        <taxon>Bacteria</taxon>
        <taxon>Pseudomonadati</taxon>
        <taxon>Pseudomonadota</taxon>
        <taxon>Alphaproteobacteria</taxon>
        <taxon>Rhodobacterales</taxon>
        <taxon>Paracoccaceae</taxon>
        <taxon>Paragemmobacter</taxon>
    </lineage>
</organism>
<feature type="binding site" evidence="6">
    <location>
        <begin position="10"/>
        <end position="17"/>
    </location>
    <ligand>
        <name>ATP</name>
        <dbReference type="ChEBI" id="CHEBI:30616"/>
    </ligand>
</feature>
<evidence type="ECO:0000313" key="8">
    <source>
        <dbReference type="EMBL" id="NBE07490.1"/>
    </source>
</evidence>
<comment type="caution">
    <text evidence="8">The sequence shown here is derived from an EMBL/GenBank/DDBJ whole genome shotgun (WGS) entry which is preliminary data.</text>
</comment>
<evidence type="ECO:0000256" key="5">
    <source>
        <dbReference type="ARBA" id="ARBA00022840"/>
    </source>
</evidence>
<reference evidence="9" key="1">
    <citation type="submission" date="2020-01" db="EMBL/GenBank/DDBJ databases">
        <title>Sphingomonas sp. strain CSW-10.</title>
        <authorList>
            <person name="Chen W.-M."/>
        </authorList>
    </citation>
    <scope>NUCLEOTIDE SEQUENCE [LARGE SCALE GENOMIC DNA]</scope>
    <source>
        <strain evidence="9">CCP-1</strain>
    </source>
</reference>
<feature type="domain" description="Guanylate kinase/L-type calcium channel beta subunit" evidence="7">
    <location>
        <begin position="2"/>
        <end position="179"/>
    </location>
</feature>
<dbReference type="NCBIfam" id="TIGR02322">
    <property type="entry name" value="phosphon_PhnN"/>
    <property type="match status" value="1"/>
</dbReference>
<keyword evidence="5 6" id="KW-0067">ATP-binding</keyword>
<dbReference type="PANTHER" id="PTHR23117">
    <property type="entry name" value="GUANYLATE KINASE-RELATED"/>
    <property type="match status" value="1"/>
</dbReference>
<comment type="similarity">
    <text evidence="6">Belongs to the ribose 1,5-bisphosphokinase family.</text>
</comment>
<name>A0ABW9Y6P4_9RHOB</name>
<dbReference type="HAMAP" id="MF_00836">
    <property type="entry name" value="PhnN"/>
    <property type="match status" value="1"/>
</dbReference>
<gene>
    <name evidence="6 8" type="primary">phnN</name>
    <name evidence="8" type="ORF">GU920_08080</name>
</gene>
<evidence type="ECO:0000256" key="1">
    <source>
        <dbReference type="ARBA" id="ARBA00000373"/>
    </source>
</evidence>
<evidence type="ECO:0000256" key="6">
    <source>
        <dbReference type="HAMAP-Rule" id="MF_00836"/>
    </source>
</evidence>
<dbReference type="SMART" id="SM00072">
    <property type="entry name" value="GuKc"/>
    <property type="match status" value="1"/>
</dbReference>
<dbReference type="EC" id="2.7.4.23" evidence="6"/>
<proteinExistence type="inferred from homology"/>
<sequence>MMGRLFAVVGPSGAGKDTLIDAGRAARPDLLIVRRVITRPEAMGGEDFEGVTEAEFAQRKAQGAFALDWRAHGLRYGLPAIQIAERMTGRDVLFNGSRAALEAAAAIYPDLTVIRVTAPSAVLMERLLARGRETREEITARLQRASYEVPEQLAVVDVCNDGPLEQGVARFLGALQPVSG</sequence>
<protein>
    <recommendedName>
        <fullName evidence="6">Ribose 1,5-bisphosphate phosphokinase PhnN</fullName>
        <ecNumber evidence="6">2.7.4.23</ecNumber>
    </recommendedName>
    <alternativeName>
        <fullName evidence="6">Ribose 1,5-bisphosphokinase</fullName>
    </alternativeName>
</protein>
<dbReference type="RefSeq" id="WP_161766401.1">
    <property type="nucleotide sequence ID" value="NZ_JAAATW010000001.1"/>
</dbReference>
<keyword evidence="4 6" id="KW-0547">Nucleotide-binding</keyword>